<gene>
    <name evidence="1" type="ORF">ERS132531_00206</name>
</gene>
<evidence type="ECO:0000313" key="1">
    <source>
        <dbReference type="EMBL" id="CYX35103.1"/>
    </source>
</evidence>
<name>A0A0Z8UCI6_STRSU</name>
<reference evidence="1 2" key="1">
    <citation type="submission" date="2016-02" db="EMBL/GenBank/DDBJ databases">
        <authorList>
            <consortium name="Pathogen Informatics"/>
        </authorList>
    </citation>
    <scope>NUCLEOTIDE SEQUENCE [LARGE SCALE GENOMIC DNA]</scope>
    <source>
        <strain evidence="1 2">SS993</strain>
    </source>
</reference>
<protein>
    <submittedName>
        <fullName evidence="1">Prophage LambdaSa04, tail protein</fullName>
    </submittedName>
</protein>
<sequence length="240" mass="26554">MTKINELTIDGVKTSSFKCDVLVETRPNVIVSSSKTALLEHDGISGAVVQSNRHRGLIEKPYHITLIEPSDEEIYRFSALLNREKFWLENEQEPTIRLWCYKVNSFEIGKDEFGAWVVDVTFICHPTKFFKGTDTQTLTGNGVLRVQGSALAFPKITVVGQSAAETSFTIGNQVIKLEKLSESLVMVNDPDNPSFKTASGKLIKWAGDFITVDTAKGQNVGVVLGPGIQSLKFETVWGWA</sequence>
<evidence type="ECO:0000313" key="2">
    <source>
        <dbReference type="Proteomes" id="UP000074903"/>
    </source>
</evidence>
<proteinExistence type="predicted"/>
<dbReference type="RefSeq" id="WP_044765375.1">
    <property type="nucleotide sequence ID" value="NZ_CEHB01000071.1"/>
</dbReference>
<dbReference type="Proteomes" id="UP000074903">
    <property type="component" value="Unassembled WGS sequence"/>
</dbReference>
<accession>A0A0Z8UCI6</accession>
<dbReference type="EMBL" id="FILX01000002">
    <property type="protein sequence ID" value="CYX35103.1"/>
    <property type="molecule type" value="Genomic_DNA"/>
</dbReference>
<dbReference type="AlphaFoldDB" id="A0A0Z8UCI6"/>
<organism evidence="1 2">
    <name type="scientific">Streptococcus suis</name>
    <dbReference type="NCBI Taxonomy" id="1307"/>
    <lineage>
        <taxon>Bacteria</taxon>
        <taxon>Bacillati</taxon>
        <taxon>Bacillota</taxon>
        <taxon>Bacilli</taxon>
        <taxon>Lactobacillales</taxon>
        <taxon>Streptococcaceae</taxon>
        <taxon>Streptococcus</taxon>
    </lineage>
</organism>